<dbReference type="GO" id="GO:0008270">
    <property type="term" value="F:zinc ion binding"/>
    <property type="evidence" value="ECO:0007669"/>
    <property type="project" value="UniProtKB-KW"/>
</dbReference>
<evidence type="ECO:0000256" key="6">
    <source>
        <dbReference type="PROSITE-ProRule" id="PRU00042"/>
    </source>
</evidence>
<dbReference type="InterPro" id="IPR013087">
    <property type="entry name" value="Znf_C2H2_type"/>
</dbReference>
<dbReference type="Gramene" id="mRNA:HanXRQr2_Chr15g0709071">
    <property type="protein sequence ID" value="CDS:HanXRQr2_Chr15g0709071.1"/>
    <property type="gene ID" value="HanXRQr2_Chr15g0709071"/>
</dbReference>
<dbReference type="InterPro" id="IPR036236">
    <property type="entry name" value="Znf_C2H2_sf"/>
</dbReference>
<dbReference type="PANTHER" id="PTHR47287:SF15">
    <property type="entry name" value="ZINC FINGER PROTEIN 3-LIKE"/>
    <property type="match status" value="1"/>
</dbReference>
<reference evidence="8 10" key="1">
    <citation type="journal article" date="2017" name="Nature">
        <title>The sunflower genome provides insights into oil metabolism, flowering and Asterid evolution.</title>
        <authorList>
            <person name="Badouin H."/>
            <person name="Gouzy J."/>
            <person name="Grassa C.J."/>
            <person name="Murat F."/>
            <person name="Staton S.E."/>
            <person name="Cottret L."/>
            <person name="Lelandais-Briere C."/>
            <person name="Owens G.L."/>
            <person name="Carrere S."/>
            <person name="Mayjonade B."/>
            <person name="Legrand L."/>
            <person name="Gill N."/>
            <person name="Kane N.C."/>
            <person name="Bowers J.E."/>
            <person name="Hubner S."/>
            <person name="Bellec A."/>
            <person name="Berard A."/>
            <person name="Berges H."/>
            <person name="Blanchet N."/>
            <person name="Boniface M.C."/>
            <person name="Brunel D."/>
            <person name="Catrice O."/>
            <person name="Chaidir N."/>
            <person name="Claudel C."/>
            <person name="Donnadieu C."/>
            <person name="Faraut T."/>
            <person name="Fievet G."/>
            <person name="Helmstetter N."/>
            <person name="King M."/>
            <person name="Knapp S.J."/>
            <person name="Lai Z."/>
            <person name="Le Paslier M.C."/>
            <person name="Lippi Y."/>
            <person name="Lorenzon L."/>
            <person name="Mandel J.R."/>
            <person name="Marage G."/>
            <person name="Marchand G."/>
            <person name="Marquand E."/>
            <person name="Bret-Mestries E."/>
            <person name="Morien E."/>
            <person name="Nambeesan S."/>
            <person name="Nguyen T."/>
            <person name="Pegot-Espagnet P."/>
            <person name="Pouilly N."/>
            <person name="Raftis F."/>
            <person name="Sallet E."/>
            <person name="Schiex T."/>
            <person name="Thomas J."/>
            <person name="Vandecasteele C."/>
            <person name="Vares D."/>
            <person name="Vear F."/>
            <person name="Vautrin S."/>
            <person name="Crespi M."/>
            <person name="Mangin B."/>
            <person name="Burke J.M."/>
            <person name="Salse J."/>
            <person name="Munos S."/>
            <person name="Vincourt P."/>
            <person name="Rieseberg L.H."/>
            <person name="Langlade N.B."/>
        </authorList>
    </citation>
    <scope>NUCLEOTIDE SEQUENCE [LARGE SCALE GENOMIC DNA]</scope>
    <source>
        <strain evidence="10">cv. SF193</strain>
        <tissue evidence="8">Leaves</tissue>
    </source>
</reference>
<keyword evidence="5" id="KW-0539">Nucleus</keyword>
<protein>
    <submittedName>
        <fullName evidence="9">Putative zinc finger, C2H2</fullName>
    </submittedName>
    <submittedName>
        <fullName evidence="8">Transcription factor C2H2 family</fullName>
    </submittedName>
</protein>
<evidence type="ECO:0000256" key="5">
    <source>
        <dbReference type="ARBA" id="ARBA00023242"/>
    </source>
</evidence>
<evidence type="ECO:0000313" key="9">
    <source>
        <dbReference type="EMBL" id="OTF95775.1"/>
    </source>
</evidence>
<evidence type="ECO:0000256" key="2">
    <source>
        <dbReference type="ARBA" id="ARBA00022723"/>
    </source>
</evidence>
<reference evidence="8" key="3">
    <citation type="submission" date="2020-06" db="EMBL/GenBank/DDBJ databases">
        <title>Helianthus annuus Genome sequencing and assembly Release 2.</title>
        <authorList>
            <person name="Gouzy J."/>
            <person name="Langlade N."/>
            <person name="Munos S."/>
        </authorList>
    </citation>
    <scope>NUCLEOTIDE SEQUENCE</scope>
    <source>
        <tissue evidence="8">Leaves</tissue>
    </source>
</reference>
<dbReference type="GO" id="GO:0000976">
    <property type="term" value="F:transcription cis-regulatory region binding"/>
    <property type="evidence" value="ECO:0007669"/>
    <property type="project" value="EnsemblPlants"/>
</dbReference>
<dbReference type="PROSITE" id="PS00028">
    <property type="entry name" value="ZINC_FINGER_C2H2_1"/>
    <property type="match status" value="1"/>
</dbReference>
<keyword evidence="2" id="KW-0479">Metal-binding</keyword>
<dbReference type="AlphaFoldDB" id="A0A251SBY1"/>
<proteinExistence type="predicted"/>
<comment type="subcellular location">
    <subcellularLocation>
        <location evidence="1">Nucleus</location>
    </subcellularLocation>
</comment>
<dbReference type="GO" id="GO:0009788">
    <property type="term" value="P:negative regulation of abscisic acid-activated signaling pathway"/>
    <property type="evidence" value="ECO:0007669"/>
    <property type="project" value="InterPro"/>
</dbReference>
<dbReference type="SUPFAM" id="SSF57667">
    <property type="entry name" value="beta-beta-alpha zinc fingers"/>
    <property type="match status" value="1"/>
</dbReference>
<dbReference type="PROSITE" id="PS50157">
    <property type="entry name" value="ZINC_FINGER_C2H2_2"/>
    <property type="match status" value="1"/>
</dbReference>
<organism evidence="9 10">
    <name type="scientific">Helianthus annuus</name>
    <name type="common">Common sunflower</name>
    <dbReference type="NCBI Taxonomy" id="4232"/>
    <lineage>
        <taxon>Eukaryota</taxon>
        <taxon>Viridiplantae</taxon>
        <taxon>Streptophyta</taxon>
        <taxon>Embryophyta</taxon>
        <taxon>Tracheophyta</taxon>
        <taxon>Spermatophyta</taxon>
        <taxon>Magnoliopsida</taxon>
        <taxon>eudicotyledons</taxon>
        <taxon>Gunneridae</taxon>
        <taxon>Pentapetalae</taxon>
        <taxon>asterids</taxon>
        <taxon>campanulids</taxon>
        <taxon>Asterales</taxon>
        <taxon>Asteraceae</taxon>
        <taxon>Asteroideae</taxon>
        <taxon>Heliantheae alliance</taxon>
        <taxon>Heliantheae</taxon>
        <taxon>Helianthus</taxon>
    </lineage>
</organism>
<keyword evidence="3 6" id="KW-0863">Zinc-finger</keyword>
<keyword evidence="4" id="KW-0862">Zinc</keyword>
<evidence type="ECO:0000256" key="4">
    <source>
        <dbReference type="ARBA" id="ARBA00022833"/>
    </source>
</evidence>
<dbReference type="EMBL" id="CM007904">
    <property type="protein sequence ID" value="OTF95775.1"/>
    <property type="molecule type" value="Genomic_DNA"/>
</dbReference>
<dbReference type="InParanoid" id="A0A251SBY1"/>
<name>A0A251SBY1_HELAN</name>
<keyword evidence="10" id="KW-1185">Reference proteome</keyword>
<evidence type="ECO:0000259" key="7">
    <source>
        <dbReference type="PROSITE" id="PS50157"/>
    </source>
</evidence>
<evidence type="ECO:0000256" key="3">
    <source>
        <dbReference type="ARBA" id="ARBA00022771"/>
    </source>
</evidence>
<dbReference type="GO" id="GO:0010582">
    <property type="term" value="P:floral meristem determinacy"/>
    <property type="evidence" value="ECO:0007669"/>
    <property type="project" value="EnsemblPlants"/>
</dbReference>
<dbReference type="GO" id="GO:0005634">
    <property type="term" value="C:nucleus"/>
    <property type="evidence" value="ECO:0007669"/>
    <property type="project" value="UniProtKB-SubCell"/>
</dbReference>
<dbReference type="Proteomes" id="UP000215914">
    <property type="component" value="Chromosome 15"/>
</dbReference>
<reference evidence="9" key="2">
    <citation type="submission" date="2017-02" db="EMBL/GenBank/DDBJ databases">
        <title>Sunflower complete genome.</title>
        <authorList>
            <person name="Langlade N."/>
            <person name="Munos S."/>
        </authorList>
    </citation>
    <scope>NUCLEOTIDE SEQUENCE [LARGE SCALE GENOMIC DNA]</scope>
    <source>
        <tissue evidence="9">Leaves</tissue>
    </source>
</reference>
<gene>
    <name evidence="9" type="ORF">HannXRQ_Chr15g0486771</name>
    <name evidence="8" type="ORF">HanXRQr2_Chr15g0709071</name>
</gene>
<dbReference type="PANTHER" id="PTHR47287">
    <property type="entry name" value="C2H2 AND C2HC ZINC FINGERS SUPERFAMILY PROTEIN"/>
    <property type="match status" value="1"/>
</dbReference>
<dbReference type="EMBL" id="MNCJ02000330">
    <property type="protein sequence ID" value="KAF5765903.1"/>
    <property type="molecule type" value="Genomic_DNA"/>
</dbReference>
<dbReference type="InterPro" id="IPR044246">
    <property type="entry name" value="ZFP3-like"/>
</dbReference>
<evidence type="ECO:0000256" key="1">
    <source>
        <dbReference type="ARBA" id="ARBA00004123"/>
    </source>
</evidence>
<dbReference type="OMA" id="SEHHHIM"/>
<dbReference type="GO" id="GO:0009909">
    <property type="term" value="P:regulation of flower development"/>
    <property type="evidence" value="ECO:0007669"/>
    <property type="project" value="EnsemblPlants"/>
</dbReference>
<accession>A0A251SBY1</accession>
<sequence length="129" mass="14526">MADHTPYDFFNPHHHHNHHHTTTTNHHHPPSRIFSCLYCPRKFLTSQALGGHQNAHKRERSAARRAYVINHSDNTYVGSPPPSTSAGYTWFDHQFQPDAATANANAAAIVLHVASPPENHSELDLTLRL</sequence>
<feature type="domain" description="C2H2-type" evidence="7">
    <location>
        <begin position="34"/>
        <end position="61"/>
    </location>
</feature>
<evidence type="ECO:0000313" key="10">
    <source>
        <dbReference type="Proteomes" id="UP000215914"/>
    </source>
</evidence>
<evidence type="ECO:0000313" key="8">
    <source>
        <dbReference type="EMBL" id="KAF5765903.1"/>
    </source>
</evidence>
<dbReference type="STRING" id="4232.A0A251SBY1"/>